<gene>
    <name evidence="1" type="ORF">Vau01_066320</name>
</gene>
<dbReference type="Proteomes" id="UP000612585">
    <property type="component" value="Unassembled WGS sequence"/>
</dbReference>
<name>A0A8J3Z850_9ACTN</name>
<dbReference type="AlphaFoldDB" id="A0A8J3Z850"/>
<accession>A0A8J3Z850</accession>
<proteinExistence type="predicted"/>
<protein>
    <submittedName>
        <fullName evidence="1">Uncharacterized protein</fullName>
    </submittedName>
</protein>
<sequence length="193" mass="21374">MNHCTEWADWIHGEKKIYPVDPYVSIGLTTGADDILAVRNVTAKVFRRTLATNATAVQCTYGGGFSPGHLVVVDTVRQKTRFHSDDDEEDVYHEMPPGTITLHGLDHESAEIVFESQERYLYEGMVTITAEVNGEQQIIEVGSAEAPLRWTLGGTAGPAGGEFLQSLGPGYDWDPTRRTWVQITEGLPSWVPR</sequence>
<evidence type="ECO:0000313" key="1">
    <source>
        <dbReference type="EMBL" id="GIJ59116.1"/>
    </source>
</evidence>
<keyword evidence="2" id="KW-1185">Reference proteome</keyword>
<reference evidence="1" key="1">
    <citation type="submission" date="2021-01" db="EMBL/GenBank/DDBJ databases">
        <title>Whole genome shotgun sequence of Virgisporangium aurantiacum NBRC 16421.</title>
        <authorList>
            <person name="Komaki H."/>
            <person name="Tamura T."/>
        </authorList>
    </citation>
    <scope>NUCLEOTIDE SEQUENCE</scope>
    <source>
        <strain evidence="1">NBRC 16421</strain>
    </source>
</reference>
<comment type="caution">
    <text evidence="1">The sequence shown here is derived from an EMBL/GenBank/DDBJ whole genome shotgun (WGS) entry which is preliminary data.</text>
</comment>
<organism evidence="1 2">
    <name type="scientific">Virgisporangium aurantiacum</name>
    <dbReference type="NCBI Taxonomy" id="175570"/>
    <lineage>
        <taxon>Bacteria</taxon>
        <taxon>Bacillati</taxon>
        <taxon>Actinomycetota</taxon>
        <taxon>Actinomycetes</taxon>
        <taxon>Micromonosporales</taxon>
        <taxon>Micromonosporaceae</taxon>
        <taxon>Virgisporangium</taxon>
    </lineage>
</organism>
<evidence type="ECO:0000313" key="2">
    <source>
        <dbReference type="Proteomes" id="UP000612585"/>
    </source>
</evidence>
<dbReference type="EMBL" id="BOPG01000044">
    <property type="protein sequence ID" value="GIJ59116.1"/>
    <property type="molecule type" value="Genomic_DNA"/>
</dbReference>